<proteinExistence type="predicted"/>
<dbReference type="EMBL" id="JBGBPQ010000015">
    <property type="protein sequence ID" value="KAL1510626.1"/>
    <property type="molecule type" value="Genomic_DNA"/>
</dbReference>
<feature type="region of interest" description="Disordered" evidence="1">
    <location>
        <begin position="298"/>
        <end position="320"/>
    </location>
</feature>
<dbReference type="AlphaFoldDB" id="A0AB34J138"/>
<protein>
    <submittedName>
        <fullName evidence="2">Uncharacterized protein</fullName>
    </submittedName>
</protein>
<comment type="caution">
    <text evidence="2">The sequence shown here is derived from an EMBL/GenBank/DDBJ whole genome shotgun (WGS) entry which is preliminary data.</text>
</comment>
<feature type="compositionally biased region" description="Low complexity" evidence="1">
    <location>
        <begin position="108"/>
        <end position="150"/>
    </location>
</feature>
<dbReference type="Proteomes" id="UP001515480">
    <property type="component" value="Unassembled WGS sequence"/>
</dbReference>
<accession>A0AB34J138</accession>
<evidence type="ECO:0000313" key="3">
    <source>
        <dbReference type="Proteomes" id="UP001515480"/>
    </source>
</evidence>
<reference evidence="2 3" key="1">
    <citation type="journal article" date="2024" name="Science">
        <title>Giant polyketide synthase enzymes in the biosynthesis of giant marine polyether toxins.</title>
        <authorList>
            <person name="Fallon T.R."/>
            <person name="Shende V.V."/>
            <person name="Wierzbicki I.H."/>
            <person name="Pendleton A.L."/>
            <person name="Watervoot N.F."/>
            <person name="Auber R.P."/>
            <person name="Gonzalez D.J."/>
            <person name="Wisecaver J.H."/>
            <person name="Moore B.S."/>
        </authorList>
    </citation>
    <scope>NUCLEOTIDE SEQUENCE [LARGE SCALE GENOMIC DNA]</scope>
    <source>
        <strain evidence="2 3">12B1</strain>
    </source>
</reference>
<name>A0AB34J138_PRYPA</name>
<evidence type="ECO:0000313" key="2">
    <source>
        <dbReference type="EMBL" id="KAL1510626.1"/>
    </source>
</evidence>
<feature type="compositionally biased region" description="Pro residues" evidence="1">
    <location>
        <begin position="151"/>
        <end position="168"/>
    </location>
</feature>
<sequence>MRPGASRLHSRHRQPPPLPAPSLQAPPHAPPPASPHRSPPSLAAPPAAWARAWAALSADERSRRATRLLRPPHAAAHVPTRRPPPLPAHAADRRPASARGSSGARPNASSVASASASSASSASSCFSASASFASHASPSSHSTPYLSHPLHPAPSRPPPPPTYRPPPSLGAAAATEGSCRRHASGGEPPAPHEATSGWLAPRATELVRREPPRRPPNAAADGPAMREARQLRADDEKAGGAGVRRVAGGACGGQVHSACPDEGSSGAASCRHVLHGCGGPPDGLFDATVDEPFTEELSDGRRRLAPGHVAPVPQAAWGQR</sequence>
<keyword evidence="3" id="KW-1185">Reference proteome</keyword>
<feature type="compositionally biased region" description="Basic and acidic residues" evidence="1">
    <location>
        <begin position="224"/>
        <end position="238"/>
    </location>
</feature>
<feature type="compositionally biased region" description="Pro residues" evidence="1">
    <location>
        <begin position="27"/>
        <end position="38"/>
    </location>
</feature>
<gene>
    <name evidence="2" type="ORF">AB1Y20_006927</name>
</gene>
<feature type="compositionally biased region" description="Low complexity" evidence="1">
    <location>
        <begin position="39"/>
        <end position="57"/>
    </location>
</feature>
<evidence type="ECO:0000256" key="1">
    <source>
        <dbReference type="SAM" id="MobiDB-lite"/>
    </source>
</evidence>
<organism evidence="2 3">
    <name type="scientific">Prymnesium parvum</name>
    <name type="common">Toxic golden alga</name>
    <dbReference type="NCBI Taxonomy" id="97485"/>
    <lineage>
        <taxon>Eukaryota</taxon>
        <taxon>Haptista</taxon>
        <taxon>Haptophyta</taxon>
        <taxon>Prymnesiophyceae</taxon>
        <taxon>Prymnesiales</taxon>
        <taxon>Prymnesiaceae</taxon>
        <taxon>Prymnesium</taxon>
    </lineage>
</organism>
<feature type="region of interest" description="Disordered" evidence="1">
    <location>
        <begin position="1"/>
        <end position="241"/>
    </location>
</feature>